<sequence length="189" mass="21590">MSQCFLLGAGASAGCKNSNSATPPMGDWLFADGWKSGLLKKDEFTELLEEVEKEVGSRRGIGDSRLNSEVFLENLDQNFRQEVENGNNRESNRLQKALSESYYYFYELFRQYVSQYTPGDDNYTSLATHILESDQEARVISLNYDTMFEKAIKHEQSDYHYGGLGRRFYRGPKHKARSISISKVHGSIN</sequence>
<evidence type="ECO:0000313" key="2">
    <source>
        <dbReference type="Proteomes" id="UP001596312"/>
    </source>
</evidence>
<dbReference type="EMBL" id="JBHSXQ010000001">
    <property type="protein sequence ID" value="MFC6904363.1"/>
    <property type="molecule type" value="Genomic_DNA"/>
</dbReference>
<dbReference type="AlphaFoldDB" id="A0ABD5UYT3"/>
<evidence type="ECO:0008006" key="3">
    <source>
        <dbReference type="Google" id="ProtNLM"/>
    </source>
</evidence>
<comment type="caution">
    <text evidence="1">The sequence shown here is derived from an EMBL/GenBank/DDBJ whole genome shotgun (WGS) entry which is preliminary data.</text>
</comment>
<dbReference type="Proteomes" id="UP001596312">
    <property type="component" value="Unassembled WGS sequence"/>
</dbReference>
<proteinExistence type="predicted"/>
<organism evidence="1 2">
    <name type="scientific">Halalkalicoccus tibetensis</name>
    <dbReference type="NCBI Taxonomy" id="175632"/>
    <lineage>
        <taxon>Archaea</taxon>
        <taxon>Methanobacteriati</taxon>
        <taxon>Methanobacteriota</taxon>
        <taxon>Stenosarchaea group</taxon>
        <taxon>Halobacteria</taxon>
        <taxon>Halobacteriales</taxon>
        <taxon>Halococcaceae</taxon>
        <taxon>Halalkalicoccus</taxon>
    </lineage>
</organism>
<evidence type="ECO:0000313" key="1">
    <source>
        <dbReference type="EMBL" id="MFC6904363.1"/>
    </source>
</evidence>
<reference evidence="1 2" key="1">
    <citation type="journal article" date="2019" name="Int. J. Syst. Evol. Microbiol.">
        <title>The Global Catalogue of Microorganisms (GCM) 10K type strain sequencing project: providing services to taxonomists for standard genome sequencing and annotation.</title>
        <authorList>
            <consortium name="The Broad Institute Genomics Platform"/>
            <consortium name="The Broad Institute Genome Sequencing Center for Infectious Disease"/>
            <person name="Wu L."/>
            <person name="Ma J."/>
        </authorList>
    </citation>
    <scope>NUCLEOTIDE SEQUENCE [LARGE SCALE GENOMIC DNA]</scope>
    <source>
        <strain evidence="1 2">CGMCC 1.3240</strain>
    </source>
</reference>
<protein>
    <recommendedName>
        <fullName evidence="3">SIR2-like domain-containing protein</fullName>
    </recommendedName>
</protein>
<dbReference type="RefSeq" id="WP_340602870.1">
    <property type="nucleotide sequence ID" value="NZ_JBBMXV010000001.1"/>
</dbReference>
<keyword evidence="2" id="KW-1185">Reference proteome</keyword>
<gene>
    <name evidence="1" type="ORF">ACFQGH_04030</name>
</gene>
<name>A0ABD5UYT3_9EURY</name>
<accession>A0ABD5UYT3</accession>